<evidence type="ECO:0000256" key="18">
    <source>
        <dbReference type="PROSITE-ProRule" id="PRU00076"/>
    </source>
</evidence>
<dbReference type="InterPro" id="IPR001480">
    <property type="entry name" value="Bulb-type_lectin_dom"/>
</dbReference>
<evidence type="ECO:0000259" key="22">
    <source>
        <dbReference type="PROSITE" id="PS50011"/>
    </source>
</evidence>
<evidence type="ECO:0000256" key="20">
    <source>
        <dbReference type="SAM" id="Phobius"/>
    </source>
</evidence>
<evidence type="ECO:0000256" key="7">
    <source>
        <dbReference type="ARBA" id="ARBA00022729"/>
    </source>
</evidence>
<dbReference type="PROSITE" id="PS50948">
    <property type="entry name" value="PAN"/>
    <property type="match status" value="1"/>
</dbReference>
<dbReference type="AlphaFoldDB" id="A0AAW2E6U5"/>
<keyword evidence="5" id="KW-0808">Transferase</keyword>
<dbReference type="Pfam" id="PF00954">
    <property type="entry name" value="S_locus_glycop"/>
    <property type="match status" value="1"/>
</dbReference>
<keyword evidence="8 19" id="KW-0547">Nucleotide-binding</keyword>
<feature type="domain" description="Protein kinase" evidence="22">
    <location>
        <begin position="500"/>
        <end position="604"/>
    </location>
</feature>
<feature type="domain" description="Apple" evidence="25">
    <location>
        <begin position="317"/>
        <end position="402"/>
    </location>
</feature>
<feature type="binding site" evidence="19">
    <location>
        <position position="528"/>
    </location>
    <ligand>
        <name>ATP</name>
        <dbReference type="ChEBI" id="CHEBI:30616"/>
    </ligand>
</feature>
<dbReference type="InterPro" id="IPR036426">
    <property type="entry name" value="Bulb-type_lectin_dom_sf"/>
</dbReference>
<keyword evidence="9" id="KW-0418">Kinase</keyword>
<dbReference type="SUPFAM" id="SSF56112">
    <property type="entry name" value="Protein kinase-like (PK-like)"/>
    <property type="match status" value="1"/>
</dbReference>
<dbReference type="InterPro" id="IPR001245">
    <property type="entry name" value="Ser-Thr/Tyr_kinase_cat_dom"/>
</dbReference>
<evidence type="ECO:0000256" key="5">
    <source>
        <dbReference type="ARBA" id="ARBA00022679"/>
    </source>
</evidence>
<evidence type="ECO:0000256" key="11">
    <source>
        <dbReference type="ARBA" id="ARBA00022989"/>
    </source>
</evidence>
<dbReference type="InterPro" id="IPR000858">
    <property type="entry name" value="S_locus_glycoprot_dom"/>
</dbReference>
<dbReference type="PROSITE" id="PS00107">
    <property type="entry name" value="PROTEIN_KINASE_ATP"/>
    <property type="match status" value="1"/>
</dbReference>
<dbReference type="Pfam" id="PF07714">
    <property type="entry name" value="PK_Tyr_Ser-Thr"/>
    <property type="match status" value="1"/>
</dbReference>
<evidence type="ECO:0000256" key="16">
    <source>
        <dbReference type="ARBA" id="ARBA00047899"/>
    </source>
</evidence>
<comment type="caution">
    <text evidence="26">The sequence shown here is derived from an EMBL/GenBank/DDBJ whole genome shotgun (WGS) entry which is preliminary data.</text>
</comment>
<gene>
    <name evidence="26" type="ORF">SO802_004542</name>
</gene>
<evidence type="ECO:0000256" key="19">
    <source>
        <dbReference type="PROSITE-ProRule" id="PRU10141"/>
    </source>
</evidence>
<dbReference type="GO" id="GO:0048544">
    <property type="term" value="P:recognition of pollen"/>
    <property type="evidence" value="ECO:0007669"/>
    <property type="project" value="InterPro"/>
</dbReference>
<comment type="subcellular location">
    <subcellularLocation>
        <location evidence="1">Membrane</location>
        <topology evidence="1">Single-pass type I membrane protein</topology>
    </subcellularLocation>
</comment>
<evidence type="ECO:0000256" key="9">
    <source>
        <dbReference type="ARBA" id="ARBA00022777"/>
    </source>
</evidence>
<dbReference type="Gene3D" id="2.90.10.10">
    <property type="entry name" value="Bulb-type lectin domain"/>
    <property type="match status" value="1"/>
</dbReference>
<keyword evidence="4 18" id="KW-0245">EGF-like domain</keyword>
<keyword evidence="15" id="KW-0325">Glycoprotein</keyword>
<sequence length="604" mass="68312">MTTIILLLLSLTFFAPFSSSTFSKGSSLVSERPSYVLTSPDNVFSAGFYSVGENACCFAIWFSNSSTVIWVANRDQPVNGKRSKLSLLKNGNLILTDAGKFTVWATNTFSLSSVVQLSLYNSGNLVLHNRESIILWQSFDLPTNTLLPQQLLTRNTKLVSSRSQTNHSSGFYELFFDNNNLLSLLFNGHEVSSIYWPEPWLVSWEAGRSTYNNSRIAVLNSLGSFSSSDGFTFLSNDYGAVLHRRLTLDYDGNIRLYSWEKERQTWVVSWQAIQKPCRINGICGANSLCKYVFGSGRKCSCLPGYKMKNSSDWSSGCEPEFDLPHNKRESLFLLLSNVEFYGYDVDYFTNYTLDDCTNSCLQLHNCKAVQYVFEVGDCFLKSLVLNGYHSPDFNKDIYLRLPKNYSFLYNSSVEEFSLDCSRDGTIQLERTYVKSRVNGTAKFMLWFTCGVGGLEVICIFVVWCLLIKTRKSSGADSQGYALAATGFRKFTYGELKKATKGFTEEIGIGAWGVVYRGVLPDNRVAAIKRLNEANQGEDEFLAEVSIIGRLNHMNLIDMWGYCAEGKHRLLVYEYMEHGSLAKNLSSNVLDWRKMFEIAWVLQKV</sequence>
<evidence type="ECO:0000256" key="17">
    <source>
        <dbReference type="ARBA" id="ARBA00048679"/>
    </source>
</evidence>
<accession>A0AAW2E6U5</accession>
<dbReference type="CDD" id="cd00028">
    <property type="entry name" value="B_lectin"/>
    <property type="match status" value="1"/>
</dbReference>
<dbReference type="InterPro" id="IPR000742">
    <property type="entry name" value="EGF"/>
</dbReference>
<dbReference type="EMBL" id="JAZDWU010000001">
    <property type="protein sequence ID" value="KAL0017473.1"/>
    <property type="molecule type" value="Genomic_DNA"/>
</dbReference>
<evidence type="ECO:0000256" key="14">
    <source>
        <dbReference type="ARBA" id="ARBA00023170"/>
    </source>
</evidence>
<dbReference type="PROSITE" id="PS50026">
    <property type="entry name" value="EGF_3"/>
    <property type="match status" value="1"/>
</dbReference>
<dbReference type="SMART" id="SM00108">
    <property type="entry name" value="B_lectin"/>
    <property type="match status" value="1"/>
</dbReference>
<feature type="transmembrane region" description="Helical" evidence="20">
    <location>
        <begin position="443"/>
        <end position="466"/>
    </location>
</feature>
<dbReference type="FunFam" id="3.30.200.20:FF:000059">
    <property type="entry name" value="S-receptor-like serine/threonine-protein kinase"/>
    <property type="match status" value="1"/>
</dbReference>
<dbReference type="Gene3D" id="3.30.200.20">
    <property type="entry name" value="Phosphorylase Kinase, domain 1"/>
    <property type="match status" value="1"/>
</dbReference>
<organism evidence="26 27">
    <name type="scientific">Lithocarpus litseifolius</name>
    <dbReference type="NCBI Taxonomy" id="425828"/>
    <lineage>
        <taxon>Eukaryota</taxon>
        <taxon>Viridiplantae</taxon>
        <taxon>Streptophyta</taxon>
        <taxon>Embryophyta</taxon>
        <taxon>Tracheophyta</taxon>
        <taxon>Spermatophyta</taxon>
        <taxon>Magnoliopsida</taxon>
        <taxon>eudicotyledons</taxon>
        <taxon>Gunneridae</taxon>
        <taxon>Pentapetalae</taxon>
        <taxon>rosids</taxon>
        <taxon>fabids</taxon>
        <taxon>Fagales</taxon>
        <taxon>Fagaceae</taxon>
        <taxon>Lithocarpus</taxon>
    </lineage>
</organism>
<dbReference type="PROSITE" id="PS50927">
    <property type="entry name" value="BULB_LECTIN"/>
    <property type="match status" value="1"/>
</dbReference>
<dbReference type="EC" id="2.7.11.1" evidence="2"/>
<evidence type="ECO:0000256" key="10">
    <source>
        <dbReference type="ARBA" id="ARBA00022840"/>
    </source>
</evidence>
<keyword evidence="12 20" id="KW-0472">Membrane</keyword>
<evidence type="ECO:0000256" key="8">
    <source>
        <dbReference type="ARBA" id="ARBA00022741"/>
    </source>
</evidence>
<evidence type="ECO:0000256" key="4">
    <source>
        <dbReference type="ARBA" id="ARBA00022536"/>
    </source>
</evidence>
<comment type="catalytic activity">
    <reaction evidence="17">
        <text>L-seryl-[protein] + ATP = O-phospho-L-seryl-[protein] + ADP + H(+)</text>
        <dbReference type="Rhea" id="RHEA:17989"/>
        <dbReference type="Rhea" id="RHEA-COMP:9863"/>
        <dbReference type="Rhea" id="RHEA-COMP:11604"/>
        <dbReference type="ChEBI" id="CHEBI:15378"/>
        <dbReference type="ChEBI" id="CHEBI:29999"/>
        <dbReference type="ChEBI" id="CHEBI:30616"/>
        <dbReference type="ChEBI" id="CHEBI:83421"/>
        <dbReference type="ChEBI" id="CHEBI:456216"/>
        <dbReference type="EC" id="2.7.11.1"/>
    </reaction>
</comment>
<protein>
    <recommendedName>
        <fullName evidence="2">non-specific serine/threonine protein kinase</fullName>
        <ecNumber evidence="2">2.7.11.1</ecNumber>
    </recommendedName>
</protein>
<evidence type="ECO:0000256" key="3">
    <source>
        <dbReference type="ARBA" id="ARBA00022527"/>
    </source>
</evidence>
<evidence type="ECO:0000256" key="1">
    <source>
        <dbReference type="ARBA" id="ARBA00004479"/>
    </source>
</evidence>
<evidence type="ECO:0000259" key="25">
    <source>
        <dbReference type="PROSITE" id="PS50948"/>
    </source>
</evidence>
<dbReference type="PROSITE" id="PS50011">
    <property type="entry name" value="PROTEIN_KINASE_DOM"/>
    <property type="match status" value="1"/>
</dbReference>
<dbReference type="GO" id="GO:0005524">
    <property type="term" value="F:ATP binding"/>
    <property type="evidence" value="ECO:0007669"/>
    <property type="project" value="UniProtKB-UniRule"/>
</dbReference>
<comment type="caution">
    <text evidence="18">Lacks conserved residue(s) required for the propagation of feature annotation.</text>
</comment>
<evidence type="ECO:0000256" key="13">
    <source>
        <dbReference type="ARBA" id="ARBA00023157"/>
    </source>
</evidence>
<dbReference type="GO" id="GO:0004674">
    <property type="term" value="F:protein serine/threonine kinase activity"/>
    <property type="evidence" value="ECO:0007669"/>
    <property type="project" value="UniProtKB-KW"/>
</dbReference>
<keyword evidence="11 20" id="KW-1133">Transmembrane helix</keyword>
<dbReference type="PANTHER" id="PTHR47974">
    <property type="entry name" value="OS07G0415500 PROTEIN"/>
    <property type="match status" value="1"/>
</dbReference>
<evidence type="ECO:0000313" key="26">
    <source>
        <dbReference type="EMBL" id="KAL0017473.1"/>
    </source>
</evidence>
<evidence type="ECO:0000259" key="24">
    <source>
        <dbReference type="PROSITE" id="PS50927"/>
    </source>
</evidence>
<keyword evidence="3" id="KW-0723">Serine/threonine-protein kinase</keyword>
<evidence type="ECO:0000256" key="6">
    <source>
        <dbReference type="ARBA" id="ARBA00022692"/>
    </source>
</evidence>
<keyword evidence="6 20" id="KW-0812">Transmembrane</keyword>
<dbReference type="InterPro" id="IPR017441">
    <property type="entry name" value="Protein_kinase_ATP_BS"/>
</dbReference>
<feature type="chain" id="PRO_5043991097" description="non-specific serine/threonine protein kinase" evidence="21">
    <location>
        <begin position="21"/>
        <end position="604"/>
    </location>
</feature>
<proteinExistence type="predicted"/>
<dbReference type="InterPro" id="IPR011009">
    <property type="entry name" value="Kinase-like_dom_sf"/>
</dbReference>
<dbReference type="PANTHER" id="PTHR47974:SF3">
    <property type="entry name" value="RECEPTOR-LIKE SERINE_THREONINE-PROTEIN KINASE"/>
    <property type="match status" value="1"/>
</dbReference>
<evidence type="ECO:0000259" key="23">
    <source>
        <dbReference type="PROSITE" id="PS50026"/>
    </source>
</evidence>
<comment type="catalytic activity">
    <reaction evidence="16">
        <text>L-threonyl-[protein] + ATP = O-phospho-L-threonyl-[protein] + ADP + H(+)</text>
        <dbReference type="Rhea" id="RHEA:46608"/>
        <dbReference type="Rhea" id="RHEA-COMP:11060"/>
        <dbReference type="Rhea" id="RHEA-COMP:11605"/>
        <dbReference type="ChEBI" id="CHEBI:15378"/>
        <dbReference type="ChEBI" id="CHEBI:30013"/>
        <dbReference type="ChEBI" id="CHEBI:30616"/>
        <dbReference type="ChEBI" id="CHEBI:61977"/>
        <dbReference type="ChEBI" id="CHEBI:456216"/>
        <dbReference type="EC" id="2.7.11.1"/>
    </reaction>
</comment>
<feature type="signal peptide" evidence="21">
    <location>
        <begin position="1"/>
        <end position="20"/>
    </location>
</feature>
<dbReference type="CDD" id="cd01098">
    <property type="entry name" value="PAN_AP_plant"/>
    <property type="match status" value="1"/>
</dbReference>
<evidence type="ECO:0000256" key="21">
    <source>
        <dbReference type="SAM" id="SignalP"/>
    </source>
</evidence>
<evidence type="ECO:0000256" key="15">
    <source>
        <dbReference type="ARBA" id="ARBA00023180"/>
    </source>
</evidence>
<dbReference type="InterPro" id="IPR003609">
    <property type="entry name" value="Pan_app"/>
</dbReference>
<dbReference type="Proteomes" id="UP001459277">
    <property type="component" value="Unassembled WGS sequence"/>
</dbReference>
<feature type="domain" description="Bulb-type lectin" evidence="24">
    <location>
        <begin position="13"/>
        <end position="140"/>
    </location>
</feature>
<dbReference type="SUPFAM" id="SSF57414">
    <property type="entry name" value="Hairpin loop containing domain-like"/>
    <property type="match status" value="1"/>
</dbReference>
<dbReference type="Pfam" id="PF01453">
    <property type="entry name" value="B_lectin"/>
    <property type="match status" value="1"/>
</dbReference>
<evidence type="ECO:0000256" key="12">
    <source>
        <dbReference type="ARBA" id="ARBA00023136"/>
    </source>
</evidence>
<name>A0AAW2E6U5_9ROSI</name>
<keyword evidence="10 19" id="KW-0067">ATP-binding</keyword>
<keyword evidence="13" id="KW-1015">Disulfide bond</keyword>
<keyword evidence="14" id="KW-0675">Receptor</keyword>
<evidence type="ECO:0000256" key="2">
    <source>
        <dbReference type="ARBA" id="ARBA00012513"/>
    </source>
</evidence>
<keyword evidence="27" id="KW-1185">Reference proteome</keyword>
<dbReference type="SUPFAM" id="SSF51110">
    <property type="entry name" value="alpha-D-mannose-specific plant lectins"/>
    <property type="match status" value="1"/>
</dbReference>
<dbReference type="InterPro" id="IPR000719">
    <property type="entry name" value="Prot_kinase_dom"/>
</dbReference>
<dbReference type="GO" id="GO:0016020">
    <property type="term" value="C:membrane"/>
    <property type="evidence" value="ECO:0007669"/>
    <property type="project" value="UniProtKB-SubCell"/>
</dbReference>
<evidence type="ECO:0000313" key="27">
    <source>
        <dbReference type="Proteomes" id="UP001459277"/>
    </source>
</evidence>
<reference evidence="26 27" key="1">
    <citation type="submission" date="2024-01" db="EMBL/GenBank/DDBJ databases">
        <title>A telomere-to-telomere, gap-free genome of sweet tea (Lithocarpus litseifolius).</title>
        <authorList>
            <person name="Zhou J."/>
        </authorList>
    </citation>
    <scope>NUCLEOTIDE SEQUENCE [LARGE SCALE GENOMIC DNA]</scope>
    <source>
        <strain evidence="26">Zhou-2022a</strain>
        <tissue evidence="26">Leaf</tissue>
    </source>
</reference>
<feature type="domain" description="EGF-like" evidence="23">
    <location>
        <begin position="273"/>
        <end position="311"/>
    </location>
</feature>
<keyword evidence="7 21" id="KW-0732">Signal</keyword>